<dbReference type="Pfam" id="PF13813">
    <property type="entry name" value="MBOAT_2"/>
    <property type="match status" value="1"/>
</dbReference>
<comment type="subcellular location">
    <subcellularLocation>
        <location evidence="1">Membrane</location>
        <topology evidence="1">Multi-pass membrane protein</topology>
    </subcellularLocation>
</comment>
<evidence type="ECO:0000256" key="7">
    <source>
        <dbReference type="ARBA" id="ARBA00023136"/>
    </source>
</evidence>
<evidence type="ECO:0000256" key="2">
    <source>
        <dbReference type="ARBA" id="ARBA00005179"/>
    </source>
</evidence>
<reference evidence="10 11" key="1">
    <citation type="submission" date="2007-06" db="EMBL/GenBank/DDBJ databases">
        <title>The Genome Sequence of Coccidioides posadasii RMSCC_3488.</title>
        <authorList>
            <consortium name="Coccidioides Genome Resources Consortium"/>
            <consortium name="The Broad Institute Genome Sequencing Platform"/>
            <person name="Henn M.R."/>
            <person name="Sykes S."/>
            <person name="Young S."/>
            <person name="Jaffe D."/>
            <person name="Berlin A."/>
            <person name="Alvarez P."/>
            <person name="Butler J."/>
            <person name="Gnerre S."/>
            <person name="Grabherr M."/>
            <person name="Mauceli E."/>
            <person name="Brockman W."/>
            <person name="Kodira C."/>
            <person name="Alvarado L."/>
            <person name="Zeng Q."/>
            <person name="Crawford M."/>
            <person name="Antoine C."/>
            <person name="Devon K."/>
            <person name="Galgiani J."/>
            <person name="Orsborn K."/>
            <person name="Lewis M.L."/>
            <person name="Nusbaum C."/>
            <person name="Galagan J."/>
            <person name="Birren B."/>
        </authorList>
    </citation>
    <scope>NUCLEOTIDE SEQUENCE [LARGE SCALE GENOMIC DNA]</scope>
    <source>
        <strain evidence="10 11">RMSCC 3488</strain>
    </source>
</reference>
<dbReference type="InterPro" id="IPR032805">
    <property type="entry name" value="Wax_synthase_dom"/>
</dbReference>
<dbReference type="AlphaFoldDB" id="A0A0J6F5F6"/>
<comment type="pathway">
    <text evidence="2">Secondary metabolite biosynthesis.</text>
</comment>
<proteinExistence type="inferred from homology"/>
<reference evidence="11" key="2">
    <citation type="journal article" date="2009" name="Genome Res.">
        <title>Comparative genomic analyses of the human fungal pathogens Coccidioides and their relatives.</title>
        <authorList>
            <person name="Sharpton T.J."/>
            <person name="Stajich J.E."/>
            <person name="Rounsley S.D."/>
            <person name="Gardner M.J."/>
            <person name="Wortman J.R."/>
            <person name="Jordar V.S."/>
            <person name="Maiti R."/>
            <person name="Kodira C.D."/>
            <person name="Neafsey D.E."/>
            <person name="Zeng Q."/>
            <person name="Hung C.-Y."/>
            <person name="McMahan C."/>
            <person name="Muszewska A."/>
            <person name="Grynberg M."/>
            <person name="Mandel M.A."/>
            <person name="Kellner E.M."/>
            <person name="Barker B.M."/>
            <person name="Galgiani J.N."/>
            <person name="Orbach M.J."/>
            <person name="Kirkland T.N."/>
            <person name="Cole G.T."/>
            <person name="Henn M.R."/>
            <person name="Birren B.W."/>
            <person name="Taylor J.W."/>
        </authorList>
    </citation>
    <scope>NUCLEOTIDE SEQUENCE [LARGE SCALE GENOMIC DNA]</scope>
    <source>
        <strain evidence="11">RMSCC 3488</strain>
    </source>
</reference>
<evidence type="ECO:0000256" key="3">
    <source>
        <dbReference type="ARBA" id="ARBA00007282"/>
    </source>
</evidence>
<dbReference type="VEuPathDB" id="FungiDB:CPAG_00532"/>
<sequence length="401" mass="45076">MCIKEDTQQMPAAALKAMHLEQWTYPVPSLSSDAREALTEMAHSIWQGAISLLLPTVLLYLALYALVKRRVKVYENLSVMAMFAFAVSSIVTVVPCSTIRSLQLFCVAIGIMKAMDFYVRRHAPPQYTHATRPSDAIIALLYLTELRYESFTPNHVRTAPAPSMSEIIEPKSRTRASSNHHGKSYFSKFSKPNFSEPTNLILHILLFTILQTLFPQSNPTILAVQILLAIYILWESMQLVLRYRTSPPLFGPVYTATSLSSFWSETWHSAFASPCHSLAYGPLRRILPLRYGMPVAFARGIGIIASFILMGFFHVYALAPLLPLDALLRISAFFLLNGVGTVMEEALWGRQSHWGKTILAWVFELAIASWTVEGLSVPRGLRNVSWKNVCNVGRETEMIFT</sequence>
<keyword evidence="6 8" id="KW-1133">Transmembrane helix</keyword>
<accession>A0A0J6F5F6</accession>
<evidence type="ECO:0000259" key="9">
    <source>
        <dbReference type="Pfam" id="PF13813"/>
    </source>
</evidence>
<dbReference type="EMBL" id="DS268109">
    <property type="protein sequence ID" value="KMM64179.1"/>
    <property type="molecule type" value="Genomic_DNA"/>
</dbReference>
<feature type="transmembrane region" description="Helical" evidence="8">
    <location>
        <begin position="220"/>
        <end position="241"/>
    </location>
</feature>
<dbReference type="GO" id="GO:0006629">
    <property type="term" value="P:lipid metabolic process"/>
    <property type="evidence" value="ECO:0007669"/>
    <property type="project" value="InterPro"/>
</dbReference>
<evidence type="ECO:0000256" key="6">
    <source>
        <dbReference type="ARBA" id="ARBA00022989"/>
    </source>
</evidence>
<evidence type="ECO:0000313" key="11">
    <source>
        <dbReference type="Proteomes" id="UP000054567"/>
    </source>
</evidence>
<protein>
    <recommendedName>
        <fullName evidence="9">Wax synthase domain-containing protein</fullName>
    </recommendedName>
</protein>
<name>A0A0J6F5F6_COCPO</name>
<evidence type="ECO:0000256" key="4">
    <source>
        <dbReference type="ARBA" id="ARBA00022679"/>
    </source>
</evidence>
<dbReference type="GO" id="GO:0008374">
    <property type="term" value="F:O-acyltransferase activity"/>
    <property type="evidence" value="ECO:0007669"/>
    <property type="project" value="InterPro"/>
</dbReference>
<gene>
    <name evidence="10" type="ORF">CPAG_00532</name>
</gene>
<keyword evidence="4" id="KW-0808">Transferase</keyword>
<dbReference type="Proteomes" id="UP000054567">
    <property type="component" value="Unassembled WGS sequence"/>
</dbReference>
<feature type="transmembrane region" description="Helical" evidence="8">
    <location>
        <begin position="77"/>
        <end position="95"/>
    </location>
</feature>
<evidence type="ECO:0000256" key="8">
    <source>
        <dbReference type="SAM" id="Phobius"/>
    </source>
</evidence>
<feature type="transmembrane region" description="Helical" evidence="8">
    <location>
        <begin position="45"/>
        <end position="65"/>
    </location>
</feature>
<reference evidence="11" key="3">
    <citation type="journal article" date="2010" name="Genome Res.">
        <title>Population genomic sequencing of Coccidioides fungi reveals recent hybridization and transposon control.</title>
        <authorList>
            <person name="Neafsey D.E."/>
            <person name="Barker B.M."/>
            <person name="Sharpton T.J."/>
            <person name="Stajich J.E."/>
            <person name="Park D.J."/>
            <person name="Whiston E."/>
            <person name="Hung C.-Y."/>
            <person name="McMahan C."/>
            <person name="White J."/>
            <person name="Sykes S."/>
            <person name="Heiman D."/>
            <person name="Young S."/>
            <person name="Zeng Q."/>
            <person name="Abouelleil A."/>
            <person name="Aftuck L."/>
            <person name="Bessette D."/>
            <person name="Brown A."/>
            <person name="FitzGerald M."/>
            <person name="Lui A."/>
            <person name="Macdonald J.P."/>
            <person name="Priest M."/>
            <person name="Orbach M.J."/>
            <person name="Galgiani J.N."/>
            <person name="Kirkland T.N."/>
            <person name="Cole G.T."/>
            <person name="Birren B.W."/>
            <person name="Henn M.R."/>
            <person name="Taylor J.W."/>
            <person name="Rounsley S.D."/>
        </authorList>
    </citation>
    <scope>NUCLEOTIDE SEQUENCE [LARGE SCALE GENOMIC DNA]</scope>
    <source>
        <strain evidence="11">RMSCC 3488</strain>
    </source>
</reference>
<dbReference type="GO" id="GO:0016020">
    <property type="term" value="C:membrane"/>
    <property type="evidence" value="ECO:0007669"/>
    <property type="project" value="UniProtKB-SubCell"/>
</dbReference>
<evidence type="ECO:0000256" key="1">
    <source>
        <dbReference type="ARBA" id="ARBA00004141"/>
    </source>
</evidence>
<feature type="domain" description="Wax synthase" evidence="9">
    <location>
        <begin position="247"/>
        <end position="335"/>
    </location>
</feature>
<comment type="similarity">
    <text evidence="3">Belongs to the wax synthase family.</text>
</comment>
<keyword evidence="7 8" id="KW-0472">Membrane</keyword>
<organism evidence="10 11">
    <name type="scientific">Coccidioides posadasii RMSCC 3488</name>
    <dbReference type="NCBI Taxonomy" id="454284"/>
    <lineage>
        <taxon>Eukaryota</taxon>
        <taxon>Fungi</taxon>
        <taxon>Dikarya</taxon>
        <taxon>Ascomycota</taxon>
        <taxon>Pezizomycotina</taxon>
        <taxon>Eurotiomycetes</taxon>
        <taxon>Eurotiomycetidae</taxon>
        <taxon>Onygenales</taxon>
        <taxon>Onygenaceae</taxon>
        <taxon>Coccidioides</taxon>
    </lineage>
</organism>
<dbReference type="PANTHER" id="PTHR31595:SF57">
    <property type="entry name" value="OS04G0481900 PROTEIN"/>
    <property type="match status" value="1"/>
</dbReference>
<dbReference type="InterPro" id="IPR044851">
    <property type="entry name" value="Wax_synthase"/>
</dbReference>
<evidence type="ECO:0000256" key="5">
    <source>
        <dbReference type="ARBA" id="ARBA00022692"/>
    </source>
</evidence>
<evidence type="ECO:0000313" key="10">
    <source>
        <dbReference type="EMBL" id="KMM64179.1"/>
    </source>
</evidence>
<feature type="transmembrane region" description="Helical" evidence="8">
    <location>
        <begin position="296"/>
        <end position="319"/>
    </location>
</feature>
<dbReference type="PANTHER" id="PTHR31595">
    <property type="entry name" value="LONG-CHAIN-ALCOHOL O-FATTY-ACYLTRANSFERASE 3-RELATED"/>
    <property type="match status" value="1"/>
</dbReference>
<keyword evidence="5 8" id="KW-0812">Transmembrane</keyword>
<dbReference type="OrthoDB" id="1077582at2759"/>